<organism evidence="1">
    <name type="scientific">Tanacetum cinerariifolium</name>
    <name type="common">Dalmatian daisy</name>
    <name type="synonym">Chrysanthemum cinerariifolium</name>
    <dbReference type="NCBI Taxonomy" id="118510"/>
    <lineage>
        <taxon>Eukaryota</taxon>
        <taxon>Viridiplantae</taxon>
        <taxon>Streptophyta</taxon>
        <taxon>Embryophyta</taxon>
        <taxon>Tracheophyta</taxon>
        <taxon>Spermatophyta</taxon>
        <taxon>Magnoliopsida</taxon>
        <taxon>eudicotyledons</taxon>
        <taxon>Gunneridae</taxon>
        <taxon>Pentapetalae</taxon>
        <taxon>asterids</taxon>
        <taxon>campanulids</taxon>
        <taxon>Asterales</taxon>
        <taxon>Asteraceae</taxon>
        <taxon>Asteroideae</taxon>
        <taxon>Anthemideae</taxon>
        <taxon>Anthemidinae</taxon>
        <taxon>Tanacetum</taxon>
    </lineage>
</organism>
<dbReference type="AlphaFoldDB" id="A0A699LEC5"/>
<feature type="non-terminal residue" evidence="1">
    <location>
        <position position="109"/>
    </location>
</feature>
<name>A0A699LEC5_TANCI</name>
<comment type="caution">
    <text evidence="1">The sequence shown here is derived from an EMBL/GenBank/DDBJ whole genome shotgun (WGS) entry which is preliminary data.</text>
</comment>
<proteinExistence type="predicted"/>
<evidence type="ECO:0000313" key="1">
    <source>
        <dbReference type="EMBL" id="GFB31866.1"/>
    </source>
</evidence>
<protein>
    <submittedName>
        <fullName evidence="1">Uncharacterized protein</fullName>
    </submittedName>
</protein>
<reference evidence="1" key="1">
    <citation type="journal article" date="2019" name="Sci. Rep.">
        <title>Draft genome of Tanacetum cinerariifolium, the natural source of mosquito coil.</title>
        <authorList>
            <person name="Yamashiro T."/>
            <person name="Shiraishi A."/>
            <person name="Satake H."/>
            <person name="Nakayama K."/>
        </authorList>
    </citation>
    <scope>NUCLEOTIDE SEQUENCE</scope>
</reference>
<accession>A0A699LEC5</accession>
<gene>
    <name evidence="1" type="ORF">Tci_703837</name>
</gene>
<dbReference type="EMBL" id="BKCJ010600840">
    <property type="protein sequence ID" value="GFB31866.1"/>
    <property type="molecule type" value="Genomic_DNA"/>
</dbReference>
<sequence>MSLSTLVIQQAIEPRLKTLSQQHLTPKSVPFVQSTILNPIDLGIKVGVYGALAIFEFKVLSVTILNLHSEKNRIGTTMGDIGIWEVVSWEKLVLKNSKVNYLTVQFLQQ</sequence>